<protein>
    <recommendedName>
        <fullName evidence="5">Cell wall protein</fullName>
    </recommendedName>
</protein>
<name>A0A8X7NEZ9_9BASI</name>
<keyword evidence="2" id="KW-0732">Signal</keyword>
<feature type="compositionally biased region" description="Basic and acidic residues" evidence="1">
    <location>
        <begin position="134"/>
        <end position="147"/>
    </location>
</feature>
<gene>
    <name evidence="3" type="ORF">A4X09_0g1123</name>
</gene>
<organism evidence="3 4">
    <name type="scientific">Tilletia walkeri</name>
    <dbReference type="NCBI Taxonomy" id="117179"/>
    <lineage>
        <taxon>Eukaryota</taxon>
        <taxon>Fungi</taxon>
        <taxon>Dikarya</taxon>
        <taxon>Basidiomycota</taxon>
        <taxon>Ustilaginomycotina</taxon>
        <taxon>Exobasidiomycetes</taxon>
        <taxon>Tilletiales</taxon>
        <taxon>Tilletiaceae</taxon>
        <taxon>Tilletia</taxon>
    </lineage>
</organism>
<dbReference type="AlphaFoldDB" id="A0A8X7NEZ9"/>
<proteinExistence type="predicted"/>
<dbReference type="EMBL" id="LWDG02000024">
    <property type="protein sequence ID" value="KAE8271205.1"/>
    <property type="molecule type" value="Genomic_DNA"/>
</dbReference>
<evidence type="ECO:0008006" key="5">
    <source>
        <dbReference type="Google" id="ProtNLM"/>
    </source>
</evidence>
<evidence type="ECO:0000256" key="2">
    <source>
        <dbReference type="SAM" id="SignalP"/>
    </source>
</evidence>
<sequence>MQIKATFIFAACVCFLAAVPSVLGSMSAGHDGSLAHTGRMNKVRGEVQLERRGCTVGLGAHAGNASINLSLQLLTTVLFDLQVNVTDGLNQIATLDVSAVSGLENLANEVTSSIKTAFGQLAAVPATSNTDAPSSKRDDAGKADDAADTSKLEQSVLSLVTDAAAAFGRVQQLVAQDQVDAETLKALQGVIDGLTSLLIVSRSMDPALFDNADIKAQITALLTAIQSTPGLDATLLSKVVSGQKLNRRDGELVSIGFGVGLGPNIGAGGGLTVGPEGIGGGFNAGVGDVGVGGGINCN</sequence>
<comment type="caution">
    <text evidence="3">The sequence shown here is derived from an EMBL/GenBank/DDBJ whole genome shotgun (WGS) entry which is preliminary data.</text>
</comment>
<evidence type="ECO:0000256" key="1">
    <source>
        <dbReference type="SAM" id="MobiDB-lite"/>
    </source>
</evidence>
<evidence type="ECO:0000313" key="3">
    <source>
        <dbReference type="EMBL" id="KAE8271205.1"/>
    </source>
</evidence>
<feature type="region of interest" description="Disordered" evidence="1">
    <location>
        <begin position="125"/>
        <end position="147"/>
    </location>
</feature>
<evidence type="ECO:0000313" key="4">
    <source>
        <dbReference type="Proteomes" id="UP000078113"/>
    </source>
</evidence>
<feature type="chain" id="PRO_5036500604" description="Cell wall protein" evidence="2">
    <location>
        <begin position="25"/>
        <end position="298"/>
    </location>
</feature>
<accession>A0A8X7NEZ9</accession>
<reference evidence="3" key="1">
    <citation type="submission" date="2016-04" db="EMBL/GenBank/DDBJ databases">
        <authorList>
            <person name="Nguyen H.D."/>
            <person name="Samba Siva P."/>
            <person name="Cullis J."/>
            <person name="Levesque C.A."/>
            <person name="Hambleton S."/>
        </authorList>
    </citation>
    <scope>NUCLEOTIDE SEQUENCE</scope>
    <source>
        <strain evidence="3">DAOMC 236422</strain>
    </source>
</reference>
<keyword evidence="4" id="KW-1185">Reference proteome</keyword>
<reference evidence="3" key="2">
    <citation type="journal article" date="2019" name="IMA Fungus">
        <title>Genome sequencing and comparison of five Tilletia species to identify candidate genes for the detection of regulated species infecting wheat.</title>
        <authorList>
            <person name="Nguyen H.D.T."/>
            <person name="Sultana T."/>
            <person name="Kesanakurti P."/>
            <person name="Hambleton S."/>
        </authorList>
    </citation>
    <scope>NUCLEOTIDE SEQUENCE</scope>
    <source>
        <strain evidence="3">DAOMC 236422</strain>
    </source>
</reference>
<dbReference type="Proteomes" id="UP000078113">
    <property type="component" value="Unassembled WGS sequence"/>
</dbReference>
<feature type="signal peptide" evidence="2">
    <location>
        <begin position="1"/>
        <end position="24"/>
    </location>
</feature>